<sequence>MRGLAVRRDHVIAASLAGAVVVVVGYASGIGLHPGGAADAATPPPIADGGHQATVETPGATPLPSALPPSDVPVSPLPADPVVPAGDQPAMPMPTPPGDVVVTPPLDPGTPAPPPGTTPPPRTEPPPGTGVPACQPGAAQQVLDTVGGLPVLGAVTTGLGVTGPDGVGALVLGYCRTPDGALEPAMVPAAAVGIPASTVPSGR</sequence>
<keyword evidence="3" id="KW-1185">Reference proteome</keyword>
<dbReference type="RefSeq" id="WP_192782063.1">
    <property type="nucleotide sequence ID" value="NZ_JADBEG010000001.1"/>
</dbReference>
<reference evidence="2 3" key="1">
    <citation type="submission" date="2020-10" db="EMBL/GenBank/DDBJ databases">
        <title>Sequencing the genomes of 1000 actinobacteria strains.</title>
        <authorList>
            <person name="Klenk H.-P."/>
        </authorList>
    </citation>
    <scope>NUCLEOTIDE SEQUENCE [LARGE SCALE GENOMIC DNA]</scope>
    <source>
        <strain evidence="2 3">DSM 44653</strain>
    </source>
</reference>
<feature type="compositionally biased region" description="Pro residues" evidence="1">
    <location>
        <begin position="105"/>
        <end position="129"/>
    </location>
</feature>
<feature type="region of interest" description="Disordered" evidence="1">
    <location>
        <begin position="41"/>
        <end position="135"/>
    </location>
</feature>
<evidence type="ECO:0000313" key="3">
    <source>
        <dbReference type="Proteomes" id="UP000631670"/>
    </source>
</evidence>
<dbReference type="Proteomes" id="UP000631670">
    <property type="component" value="Unassembled WGS sequence"/>
</dbReference>
<gene>
    <name evidence="2" type="ORF">H4696_000835</name>
</gene>
<evidence type="ECO:0000256" key="1">
    <source>
        <dbReference type="SAM" id="MobiDB-lite"/>
    </source>
</evidence>
<feature type="compositionally biased region" description="Pro residues" evidence="1">
    <location>
        <begin position="65"/>
        <end position="81"/>
    </location>
</feature>
<comment type="caution">
    <text evidence="2">The sequence shown here is derived from an EMBL/GenBank/DDBJ whole genome shotgun (WGS) entry which is preliminary data.</text>
</comment>
<evidence type="ECO:0000313" key="2">
    <source>
        <dbReference type="EMBL" id="MBE1493735.1"/>
    </source>
</evidence>
<name>A0ABR9HS26_9PSEU</name>
<accession>A0ABR9HS26</accession>
<organism evidence="2 3">
    <name type="scientific">Amycolatopsis lexingtonensis</name>
    <dbReference type="NCBI Taxonomy" id="218822"/>
    <lineage>
        <taxon>Bacteria</taxon>
        <taxon>Bacillati</taxon>
        <taxon>Actinomycetota</taxon>
        <taxon>Actinomycetes</taxon>
        <taxon>Pseudonocardiales</taxon>
        <taxon>Pseudonocardiaceae</taxon>
        <taxon>Amycolatopsis</taxon>
    </lineage>
</organism>
<dbReference type="EMBL" id="JADBEG010000001">
    <property type="protein sequence ID" value="MBE1493735.1"/>
    <property type="molecule type" value="Genomic_DNA"/>
</dbReference>
<protein>
    <submittedName>
        <fullName evidence="2">Uncharacterized protein</fullName>
    </submittedName>
</protein>
<proteinExistence type="predicted"/>